<accession>A0A0B2PHR5</accession>
<proteinExistence type="predicted"/>
<reference evidence="8 9" key="2">
    <citation type="submission" date="2018-09" db="EMBL/GenBank/DDBJ databases">
        <title>A high-quality reference genome of wild soybean provides a powerful tool to mine soybean genomes.</title>
        <authorList>
            <person name="Xie M."/>
            <person name="Chung C.Y.L."/>
            <person name="Li M.-W."/>
            <person name="Wong F.-L."/>
            <person name="Chan T.-F."/>
            <person name="Lam H.-M."/>
        </authorList>
    </citation>
    <scope>NUCLEOTIDE SEQUENCE [LARGE SCALE GENOMIC DNA]</scope>
    <source>
        <strain evidence="9">cv. W05</strain>
        <tissue evidence="8">Hypocotyl of etiolated seedlings</tissue>
    </source>
</reference>
<comment type="subcellular location">
    <subcellularLocation>
        <location evidence="1">Nucleus</location>
    </subcellularLocation>
</comment>
<dbReference type="InterPro" id="IPR036093">
    <property type="entry name" value="NAC_dom_sf"/>
</dbReference>
<dbReference type="PROSITE" id="PS51005">
    <property type="entry name" value="NAC"/>
    <property type="match status" value="1"/>
</dbReference>
<evidence type="ECO:0000313" key="7">
    <source>
        <dbReference type="EMBL" id="KHN08926.1"/>
    </source>
</evidence>
<feature type="domain" description="NAC" evidence="6">
    <location>
        <begin position="14"/>
        <end position="164"/>
    </location>
</feature>
<protein>
    <submittedName>
        <fullName evidence="7 8">NAC domain-containing protein 72</fullName>
    </submittedName>
</protein>
<name>A0A0B2PHR5_GLYSO</name>
<dbReference type="EMBL" id="KN665538">
    <property type="protein sequence ID" value="KHN08926.1"/>
    <property type="molecule type" value="Genomic_DNA"/>
</dbReference>
<dbReference type="GO" id="GO:0005634">
    <property type="term" value="C:nucleus"/>
    <property type="evidence" value="ECO:0007669"/>
    <property type="project" value="UniProtKB-SubCell"/>
</dbReference>
<keyword evidence="9" id="KW-1185">Reference proteome</keyword>
<evidence type="ECO:0000259" key="6">
    <source>
        <dbReference type="PROSITE" id="PS51005"/>
    </source>
</evidence>
<reference evidence="7" key="1">
    <citation type="submission" date="2014-07" db="EMBL/GenBank/DDBJ databases">
        <title>Identification of a novel salt tolerance gene in wild soybean by whole-genome sequencing.</title>
        <authorList>
            <person name="Lam H.-M."/>
            <person name="Qi X."/>
            <person name="Li M.-W."/>
            <person name="Liu X."/>
            <person name="Xie M."/>
            <person name="Ni M."/>
            <person name="Xu X."/>
        </authorList>
    </citation>
    <scope>NUCLEOTIDE SEQUENCE [LARGE SCALE GENOMIC DNA]</scope>
    <source>
        <tissue evidence="7">Root</tissue>
    </source>
</reference>
<evidence type="ECO:0000256" key="4">
    <source>
        <dbReference type="ARBA" id="ARBA00023163"/>
    </source>
</evidence>
<dbReference type="InterPro" id="IPR003441">
    <property type="entry name" value="NAC-dom"/>
</dbReference>
<gene>
    <name evidence="8" type="ORF">D0Y65_015686</name>
    <name evidence="7" type="ORF">glysoja_045487</name>
</gene>
<organism evidence="7">
    <name type="scientific">Glycine soja</name>
    <name type="common">Wild soybean</name>
    <dbReference type="NCBI Taxonomy" id="3848"/>
    <lineage>
        <taxon>Eukaryota</taxon>
        <taxon>Viridiplantae</taxon>
        <taxon>Streptophyta</taxon>
        <taxon>Embryophyta</taxon>
        <taxon>Tracheophyta</taxon>
        <taxon>Spermatophyta</taxon>
        <taxon>Magnoliopsida</taxon>
        <taxon>eudicotyledons</taxon>
        <taxon>Gunneridae</taxon>
        <taxon>Pentapetalae</taxon>
        <taxon>rosids</taxon>
        <taxon>fabids</taxon>
        <taxon>Fabales</taxon>
        <taxon>Fabaceae</taxon>
        <taxon>Papilionoideae</taxon>
        <taxon>50 kb inversion clade</taxon>
        <taxon>NPAAA clade</taxon>
        <taxon>indigoferoid/millettioid clade</taxon>
        <taxon>Phaseoleae</taxon>
        <taxon>Glycine</taxon>
        <taxon>Glycine subgen. Soja</taxon>
    </lineage>
</organism>
<dbReference type="Proteomes" id="UP000053555">
    <property type="component" value="Unassembled WGS sequence"/>
</dbReference>
<evidence type="ECO:0000256" key="5">
    <source>
        <dbReference type="ARBA" id="ARBA00023242"/>
    </source>
</evidence>
<dbReference type="PANTHER" id="PTHR31744">
    <property type="entry name" value="PROTEIN CUP-SHAPED COTYLEDON 2-RELATED"/>
    <property type="match status" value="1"/>
</dbReference>
<dbReference type="EMBL" id="QZWG01000006">
    <property type="protein sequence ID" value="RZC09059.1"/>
    <property type="molecule type" value="Genomic_DNA"/>
</dbReference>
<evidence type="ECO:0000313" key="9">
    <source>
        <dbReference type="Proteomes" id="UP000289340"/>
    </source>
</evidence>
<evidence type="ECO:0000256" key="1">
    <source>
        <dbReference type="ARBA" id="ARBA00004123"/>
    </source>
</evidence>
<dbReference type="GO" id="GO:0006355">
    <property type="term" value="P:regulation of DNA-templated transcription"/>
    <property type="evidence" value="ECO:0007669"/>
    <property type="project" value="InterPro"/>
</dbReference>
<dbReference type="PANTHER" id="PTHR31744:SF233">
    <property type="entry name" value="NAC DOMAIN-CONTAINING PROTEIN 72-LIKE"/>
    <property type="match status" value="1"/>
</dbReference>
<dbReference type="Pfam" id="PF02365">
    <property type="entry name" value="NAM"/>
    <property type="match status" value="1"/>
</dbReference>
<evidence type="ECO:0000313" key="8">
    <source>
        <dbReference type="EMBL" id="RZC09059.1"/>
    </source>
</evidence>
<keyword evidence="4" id="KW-0804">Transcription</keyword>
<dbReference type="Proteomes" id="UP000289340">
    <property type="component" value="Chromosome 6"/>
</dbReference>
<evidence type="ECO:0000256" key="3">
    <source>
        <dbReference type="ARBA" id="ARBA00023125"/>
    </source>
</evidence>
<keyword evidence="5" id="KW-0539">Nucleus</keyword>
<evidence type="ECO:0000256" key="2">
    <source>
        <dbReference type="ARBA" id="ARBA00023015"/>
    </source>
</evidence>
<keyword evidence="3" id="KW-0238">DNA-binding</keyword>
<dbReference type="AlphaFoldDB" id="A0A0B2PHR5"/>
<dbReference type="SUPFAM" id="SSF101941">
    <property type="entry name" value="NAC domain"/>
    <property type="match status" value="1"/>
</dbReference>
<dbReference type="FunFam" id="2.170.150.80:FF:000008">
    <property type="entry name" value="NAC domain-containing protein 72-like"/>
    <property type="match status" value="1"/>
</dbReference>
<dbReference type="GO" id="GO:0003677">
    <property type="term" value="F:DNA binding"/>
    <property type="evidence" value="ECO:0007669"/>
    <property type="project" value="UniProtKB-KW"/>
</dbReference>
<sequence>MGVPERDPLAQLSLPPGFRFYPTDEELLVQYLCRKVAGHHFSLPIIAEVDLYKFDPWVLPGKAVFGEKEWYFFSPRDRKYPNGSRPNRVAGSGYWKATGTDKIITTEGRKVGIKKALVFYIGKAPKGSKTNWIMHEYRLLDSSRKHNLGTAKLDDWVLCRIYKKNSSSQKVETNFLAMECSNGSSPSSSSHVDDMLGSLPEINDRCFTLPRVNSLRTMHQQDEKFGSPNMGSGFFSDWVNSTDLDSISEFESGCQTQRMVNYDCNDFFVPSLPPLGHVDYMVDAPLEEEVQSGVRTRRVDGPGHFQPNPDTRLLPGSGDPFGFGFIMGQQVGFGVRE</sequence>
<keyword evidence="2" id="KW-0805">Transcription regulation</keyword>
<dbReference type="Gene3D" id="2.170.150.80">
    <property type="entry name" value="NAC domain"/>
    <property type="match status" value="1"/>
</dbReference>